<dbReference type="OrthoDB" id="5243040at2759"/>
<organism evidence="1 2">
    <name type="scientific">Phaeoacremonium minimum (strain UCR-PA7)</name>
    <name type="common">Esca disease fungus</name>
    <name type="synonym">Togninia minima</name>
    <dbReference type="NCBI Taxonomy" id="1286976"/>
    <lineage>
        <taxon>Eukaryota</taxon>
        <taxon>Fungi</taxon>
        <taxon>Dikarya</taxon>
        <taxon>Ascomycota</taxon>
        <taxon>Pezizomycotina</taxon>
        <taxon>Sordariomycetes</taxon>
        <taxon>Sordariomycetidae</taxon>
        <taxon>Togniniales</taxon>
        <taxon>Togniniaceae</taxon>
        <taxon>Phaeoacremonium</taxon>
    </lineage>
</organism>
<dbReference type="RefSeq" id="XP_007916395.1">
    <property type="nucleotide sequence ID" value="XM_007918204.1"/>
</dbReference>
<protein>
    <submittedName>
        <fullName evidence="1">Putative c6 zinc finger domain-containing protein</fullName>
    </submittedName>
</protein>
<name>R8BHT3_PHAM7</name>
<evidence type="ECO:0000313" key="1">
    <source>
        <dbReference type="EMBL" id="EON98824.1"/>
    </source>
</evidence>
<reference evidence="2" key="1">
    <citation type="journal article" date="2013" name="Genome Announc.">
        <title>Draft genome sequence of the ascomycete Phaeoacremonium aleophilum strain UCR-PA7, a causal agent of the esca disease complex in grapevines.</title>
        <authorList>
            <person name="Blanco-Ulate B."/>
            <person name="Rolshausen P."/>
            <person name="Cantu D."/>
        </authorList>
    </citation>
    <scope>NUCLEOTIDE SEQUENCE [LARGE SCALE GENOMIC DNA]</scope>
    <source>
        <strain evidence="2">UCR-PA7</strain>
    </source>
</reference>
<keyword evidence="2" id="KW-1185">Reference proteome</keyword>
<proteinExistence type="predicted"/>
<dbReference type="Proteomes" id="UP000014074">
    <property type="component" value="Unassembled WGS sequence"/>
</dbReference>
<gene>
    <name evidence="1" type="ORF">UCRPA7_5655</name>
</gene>
<dbReference type="PANTHER" id="PTHR47785">
    <property type="entry name" value="ZN(II)2CYS6 TRANSCRIPTION FACTOR (EUROFUNG)-RELATED-RELATED"/>
    <property type="match status" value="1"/>
</dbReference>
<dbReference type="GeneID" id="19326231"/>
<dbReference type="HOGENOM" id="CLU_1099149_0_0_1"/>
<dbReference type="KEGG" id="tmn:UCRPA7_5655"/>
<dbReference type="PANTHER" id="PTHR47785:SF4">
    <property type="entry name" value="ZN(II)2CYS6 TRANSCRIPTION FACTOR (EUROFUNG)"/>
    <property type="match status" value="1"/>
</dbReference>
<dbReference type="InterPro" id="IPR053181">
    <property type="entry name" value="EcdB-like_regulator"/>
</dbReference>
<accession>R8BHT3</accession>
<dbReference type="EMBL" id="KB933190">
    <property type="protein sequence ID" value="EON98824.1"/>
    <property type="molecule type" value="Genomic_DNA"/>
</dbReference>
<dbReference type="AlphaFoldDB" id="R8BHT3"/>
<evidence type="ECO:0000313" key="2">
    <source>
        <dbReference type="Proteomes" id="UP000014074"/>
    </source>
</evidence>
<dbReference type="eggNOG" id="ENOG502QT5J">
    <property type="taxonomic scope" value="Eukaryota"/>
</dbReference>
<sequence>MINISGSLDRLQKSLPRFAVGKRDNKIAFAFWSCLQLESDILAELNLHPSGLLAYEEAIPWPDANWVIKEFELSDAVVHSYLAQLYLRKRLNDIHGLLYDPAKQKAMMLDVPEDKSIIDHIEQVLLHETSWLHPSYQFSPEDPPSKDILAARIRAKFWGAQNITYRPFIRQILYFSYNRRNIMQSPQAITGDISNDGSVPHINPTARTVTDIHPSILEYAKNGINALIKSTEAFHNLEDKRFIITNVFGTAHA</sequence>